<feature type="region of interest" description="Disordered" evidence="1">
    <location>
        <begin position="1"/>
        <end position="62"/>
    </location>
</feature>
<evidence type="ECO:0000313" key="3">
    <source>
        <dbReference type="Proteomes" id="UP000770661"/>
    </source>
</evidence>
<accession>A0A8J4Y3N5</accession>
<reference evidence="2" key="1">
    <citation type="submission" date="2020-07" db="EMBL/GenBank/DDBJ databases">
        <title>The High-quality genome of the commercially important snow crab, Chionoecetes opilio.</title>
        <authorList>
            <person name="Jeong J.-H."/>
            <person name="Ryu S."/>
        </authorList>
    </citation>
    <scope>NUCLEOTIDE SEQUENCE</scope>
    <source>
        <strain evidence="2">MADBK_172401_WGS</strain>
        <tissue evidence="2">Digestive gland</tissue>
    </source>
</reference>
<proteinExistence type="predicted"/>
<keyword evidence="3" id="KW-1185">Reference proteome</keyword>
<dbReference type="AlphaFoldDB" id="A0A8J4Y3N5"/>
<feature type="compositionally biased region" description="Polar residues" evidence="1">
    <location>
        <begin position="1"/>
        <end position="12"/>
    </location>
</feature>
<protein>
    <submittedName>
        <fullName evidence="2">Uncharacterized protein</fullName>
    </submittedName>
</protein>
<dbReference type="Proteomes" id="UP000770661">
    <property type="component" value="Unassembled WGS sequence"/>
</dbReference>
<comment type="caution">
    <text evidence="2">The sequence shown here is derived from an EMBL/GenBank/DDBJ whole genome shotgun (WGS) entry which is preliminary data.</text>
</comment>
<evidence type="ECO:0000313" key="2">
    <source>
        <dbReference type="EMBL" id="KAG0716661.1"/>
    </source>
</evidence>
<dbReference type="EMBL" id="JACEEZ010018679">
    <property type="protein sequence ID" value="KAG0716661.1"/>
    <property type="molecule type" value="Genomic_DNA"/>
</dbReference>
<sequence length="134" mass="14286">MANTTSAISQGSPAPASLNGTALKEGLTSPRCLHGTGDGGLGEAPSMLSRNGQGEPSTPPTRAFTARVKEGLTRPRVVLHGNGSWRRWGMRLDQYQGGVSLRRMSQRVAAIPLFVIDRTASTTYMPASPSTRHR</sequence>
<evidence type="ECO:0000256" key="1">
    <source>
        <dbReference type="SAM" id="MobiDB-lite"/>
    </source>
</evidence>
<gene>
    <name evidence="2" type="ORF">GWK47_009142</name>
</gene>
<organism evidence="2 3">
    <name type="scientific">Chionoecetes opilio</name>
    <name type="common">Atlantic snow crab</name>
    <name type="synonym">Cancer opilio</name>
    <dbReference type="NCBI Taxonomy" id="41210"/>
    <lineage>
        <taxon>Eukaryota</taxon>
        <taxon>Metazoa</taxon>
        <taxon>Ecdysozoa</taxon>
        <taxon>Arthropoda</taxon>
        <taxon>Crustacea</taxon>
        <taxon>Multicrustacea</taxon>
        <taxon>Malacostraca</taxon>
        <taxon>Eumalacostraca</taxon>
        <taxon>Eucarida</taxon>
        <taxon>Decapoda</taxon>
        <taxon>Pleocyemata</taxon>
        <taxon>Brachyura</taxon>
        <taxon>Eubrachyura</taxon>
        <taxon>Majoidea</taxon>
        <taxon>Majidae</taxon>
        <taxon>Chionoecetes</taxon>
    </lineage>
</organism>
<name>A0A8J4Y3N5_CHIOP</name>